<organism evidence="2">
    <name type="scientific">Coccidioides posadasii (strain RMSCC 757 / Silveira)</name>
    <name type="common">Valley fever fungus</name>
    <dbReference type="NCBI Taxonomy" id="443226"/>
    <lineage>
        <taxon>Eukaryota</taxon>
        <taxon>Fungi</taxon>
        <taxon>Dikarya</taxon>
        <taxon>Ascomycota</taxon>
        <taxon>Pezizomycotina</taxon>
        <taxon>Eurotiomycetes</taxon>
        <taxon>Eurotiomycetidae</taxon>
        <taxon>Onygenales</taxon>
        <taxon>Onygenaceae</taxon>
        <taxon>Coccidioides</taxon>
    </lineage>
</organism>
<evidence type="ECO:0000313" key="2">
    <source>
        <dbReference type="Proteomes" id="UP000002497"/>
    </source>
</evidence>
<reference evidence="2" key="1">
    <citation type="journal article" date="2010" name="Genome Res.">
        <title>Population genomic sequencing of Coccidioides fungi reveals recent hybridization and transposon control.</title>
        <authorList>
            <person name="Neafsey D.E."/>
            <person name="Barker B.M."/>
            <person name="Sharpton T.J."/>
            <person name="Stajich J.E."/>
            <person name="Park D.J."/>
            <person name="Whiston E."/>
            <person name="Hung C.-Y."/>
            <person name="McMahan C."/>
            <person name="White J."/>
            <person name="Sykes S."/>
            <person name="Heiman D."/>
            <person name="Young S."/>
            <person name="Zeng Q."/>
            <person name="Abouelleil A."/>
            <person name="Aftuck L."/>
            <person name="Bessette D."/>
            <person name="Brown A."/>
            <person name="FitzGerald M."/>
            <person name="Lui A."/>
            <person name="Macdonald J.P."/>
            <person name="Priest M."/>
            <person name="Orbach M.J."/>
            <person name="Galgiani J.N."/>
            <person name="Kirkland T.N."/>
            <person name="Cole G.T."/>
            <person name="Birren B.W."/>
            <person name="Henn M.R."/>
            <person name="Taylor J.W."/>
            <person name="Rounsley S.D."/>
        </authorList>
    </citation>
    <scope>NUCLEOTIDE SEQUENCE [LARGE SCALE GENOMIC DNA]</scope>
    <source>
        <strain evidence="2">RMSCC 757 / Silveira</strain>
    </source>
</reference>
<proteinExistence type="predicted"/>
<dbReference type="VEuPathDB" id="FungiDB:CPSG_03541"/>
<keyword evidence="2" id="KW-1185">Reference proteome</keyword>
<name>E9D0B3_COCPS</name>
<accession>E9D0B3</accession>
<dbReference type="AlphaFoldDB" id="E9D0B3"/>
<protein>
    <submittedName>
        <fullName evidence="1">Predicted protein</fullName>
    </submittedName>
</protein>
<dbReference type="EMBL" id="GL636489">
    <property type="protein sequence ID" value="EFW20366.1"/>
    <property type="molecule type" value="Genomic_DNA"/>
</dbReference>
<sequence>MSFTTSSCRPPAPEPGHGYCVLEDRTGQFTDVWGPFTLALQHSEWRGRAQTFKTTSVYPCFLLARTDPLPGRRGYTAQEVDEIMKTITDMDDDDDVIIHQEILGAAAAAAH</sequence>
<evidence type="ECO:0000313" key="1">
    <source>
        <dbReference type="EMBL" id="EFW20366.1"/>
    </source>
</evidence>
<dbReference type="HOGENOM" id="CLU_2158154_0_0_1"/>
<dbReference type="VEuPathDB" id="FungiDB:D8B26_003241"/>
<dbReference type="Proteomes" id="UP000002497">
    <property type="component" value="Unassembled WGS sequence"/>
</dbReference>
<gene>
    <name evidence="1" type="ORF">CPSG_03541</name>
</gene>
<reference evidence="2" key="2">
    <citation type="submission" date="2010-03" db="EMBL/GenBank/DDBJ databases">
        <title>The genome sequence of Coccidioides posadasii strain Silveira.</title>
        <authorList>
            <consortium name="The Broad Institute Genome Sequencing Center for Infectious Disease"/>
            <person name="Neafsey D."/>
            <person name="Orbach M."/>
            <person name="Henn M.R."/>
            <person name="Cole G.T."/>
            <person name="Galgiani J."/>
            <person name="Gardner M.J."/>
            <person name="Kirkland T.N."/>
            <person name="Taylor J.W."/>
            <person name="Young S.K."/>
            <person name="Zeng Q."/>
            <person name="Koehrsen M."/>
            <person name="Alvarado L."/>
            <person name="Berlin A."/>
            <person name="Borenstein D."/>
            <person name="Chapman S.B."/>
            <person name="Chen Z."/>
            <person name="Engels R."/>
            <person name="Freedman E."/>
            <person name="Gellesch M."/>
            <person name="Goldberg J."/>
            <person name="Griggs A."/>
            <person name="Gujja S."/>
            <person name="Heilman E."/>
            <person name="Heiman D."/>
            <person name="Howarth C."/>
            <person name="Jen D."/>
            <person name="Larson L."/>
            <person name="Mehta T."/>
            <person name="Neiman D."/>
            <person name="Park D."/>
            <person name="Pearson M."/>
            <person name="Richards J."/>
            <person name="Roberts A."/>
            <person name="Saif S."/>
            <person name="Shea T."/>
            <person name="Shenoy N."/>
            <person name="Sisk P."/>
            <person name="Stolte C."/>
            <person name="Sykes S."/>
            <person name="Walk T."/>
            <person name="White J."/>
            <person name="Yandava C."/>
            <person name="Haas B."/>
            <person name="Nusbaum C."/>
            <person name="Birren B."/>
        </authorList>
    </citation>
    <scope>NUCLEOTIDE SEQUENCE [LARGE SCALE GENOMIC DNA]</scope>
    <source>
        <strain evidence="2">RMSCC 757 / Silveira</strain>
    </source>
</reference>